<dbReference type="Proteomes" id="UP000054270">
    <property type="component" value="Unassembled WGS sequence"/>
</dbReference>
<dbReference type="EMBL" id="KN817847">
    <property type="protein sequence ID" value="KJA12901.1"/>
    <property type="molecule type" value="Genomic_DNA"/>
</dbReference>
<sequence length="152" mass="17297">MLLALVCRGAARHCPSSACMWKCWRFWHASRSRAVLVRACAPVRAPVSTFAQRRRTCAFAFPAELLARVHACVRAVFRPETRRRRAGTRTGRTRSLAHLSPPRARSTSPRTRAHIRTRKDPVRAKRGAGNATASLFWTRRLLERIGRETQRA</sequence>
<name>A0A0D2N811_HYPSF</name>
<proteinExistence type="predicted"/>
<accession>A0A0D2N811</accession>
<protein>
    <submittedName>
        <fullName evidence="2">Uncharacterized protein</fullName>
    </submittedName>
</protein>
<feature type="compositionally biased region" description="Low complexity" evidence="1">
    <location>
        <begin position="88"/>
        <end position="110"/>
    </location>
</feature>
<feature type="region of interest" description="Disordered" evidence="1">
    <location>
        <begin position="83"/>
        <end position="127"/>
    </location>
</feature>
<evidence type="ECO:0000313" key="3">
    <source>
        <dbReference type="Proteomes" id="UP000054270"/>
    </source>
</evidence>
<gene>
    <name evidence="2" type="ORF">HYPSUDRAFT_210013</name>
</gene>
<evidence type="ECO:0000313" key="2">
    <source>
        <dbReference type="EMBL" id="KJA12901.1"/>
    </source>
</evidence>
<dbReference type="AlphaFoldDB" id="A0A0D2N811"/>
<evidence type="ECO:0000256" key="1">
    <source>
        <dbReference type="SAM" id="MobiDB-lite"/>
    </source>
</evidence>
<keyword evidence="3" id="KW-1185">Reference proteome</keyword>
<reference evidence="3" key="1">
    <citation type="submission" date="2014-04" db="EMBL/GenBank/DDBJ databases">
        <title>Evolutionary Origins and Diversification of the Mycorrhizal Mutualists.</title>
        <authorList>
            <consortium name="DOE Joint Genome Institute"/>
            <consortium name="Mycorrhizal Genomics Consortium"/>
            <person name="Kohler A."/>
            <person name="Kuo A."/>
            <person name="Nagy L.G."/>
            <person name="Floudas D."/>
            <person name="Copeland A."/>
            <person name="Barry K.W."/>
            <person name="Cichocki N."/>
            <person name="Veneault-Fourrey C."/>
            <person name="LaButti K."/>
            <person name="Lindquist E.A."/>
            <person name="Lipzen A."/>
            <person name="Lundell T."/>
            <person name="Morin E."/>
            <person name="Murat C."/>
            <person name="Riley R."/>
            <person name="Ohm R."/>
            <person name="Sun H."/>
            <person name="Tunlid A."/>
            <person name="Henrissat B."/>
            <person name="Grigoriev I.V."/>
            <person name="Hibbett D.S."/>
            <person name="Martin F."/>
        </authorList>
    </citation>
    <scope>NUCLEOTIDE SEQUENCE [LARGE SCALE GENOMIC DNA]</scope>
    <source>
        <strain evidence="3">FD-334 SS-4</strain>
    </source>
</reference>
<organism evidence="2 3">
    <name type="scientific">Hypholoma sublateritium (strain FD-334 SS-4)</name>
    <dbReference type="NCBI Taxonomy" id="945553"/>
    <lineage>
        <taxon>Eukaryota</taxon>
        <taxon>Fungi</taxon>
        <taxon>Dikarya</taxon>
        <taxon>Basidiomycota</taxon>
        <taxon>Agaricomycotina</taxon>
        <taxon>Agaricomycetes</taxon>
        <taxon>Agaricomycetidae</taxon>
        <taxon>Agaricales</taxon>
        <taxon>Agaricineae</taxon>
        <taxon>Strophariaceae</taxon>
        <taxon>Hypholoma</taxon>
    </lineage>
</organism>